<dbReference type="AlphaFoldDB" id="A0A5Q4BUA3"/>
<evidence type="ECO:0000256" key="1">
    <source>
        <dbReference type="SAM" id="MobiDB-lite"/>
    </source>
</evidence>
<dbReference type="EMBL" id="PUHP01000413">
    <property type="protein sequence ID" value="TQN70216.1"/>
    <property type="molecule type" value="Genomic_DNA"/>
</dbReference>
<organism evidence="2 3">
    <name type="scientific">Colletotrichum shisoi</name>
    <dbReference type="NCBI Taxonomy" id="2078593"/>
    <lineage>
        <taxon>Eukaryota</taxon>
        <taxon>Fungi</taxon>
        <taxon>Dikarya</taxon>
        <taxon>Ascomycota</taxon>
        <taxon>Pezizomycotina</taxon>
        <taxon>Sordariomycetes</taxon>
        <taxon>Hypocreomycetidae</taxon>
        <taxon>Glomerellales</taxon>
        <taxon>Glomerellaceae</taxon>
        <taxon>Colletotrichum</taxon>
        <taxon>Colletotrichum destructivum species complex</taxon>
    </lineage>
</organism>
<accession>A0A5Q4BUA3</accession>
<comment type="caution">
    <text evidence="2">The sequence shown here is derived from an EMBL/GenBank/DDBJ whole genome shotgun (WGS) entry which is preliminary data.</text>
</comment>
<gene>
    <name evidence="2" type="ORF">CSHISOI_05333</name>
</gene>
<proteinExistence type="predicted"/>
<feature type="compositionally biased region" description="Acidic residues" evidence="1">
    <location>
        <begin position="11"/>
        <end position="21"/>
    </location>
</feature>
<name>A0A5Q4BUA3_9PEZI</name>
<reference evidence="2 3" key="1">
    <citation type="journal article" date="2019" name="Sci. Rep.">
        <title>Colletotrichum shisoi sp. nov., an anthracnose pathogen of Perilla frutescens in Japan: molecular phylogenetic, morphological and genomic evidence.</title>
        <authorList>
            <person name="Gan P."/>
            <person name="Tsushima A."/>
            <person name="Hiroyama R."/>
            <person name="Narusaka M."/>
            <person name="Takano Y."/>
            <person name="Narusaka Y."/>
            <person name="Kawaradani M."/>
            <person name="Damm U."/>
            <person name="Shirasu K."/>
        </authorList>
    </citation>
    <scope>NUCLEOTIDE SEQUENCE [LARGE SCALE GENOMIC DNA]</scope>
    <source>
        <strain evidence="2 3">PG-2018a</strain>
    </source>
</reference>
<dbReference type="Proteomes" id="UP000326340">
    <property type="component" value="Unassembled WGS sequence"/>
</dbReference>
<sequence>MEAILGTREEDWPEVDVDSDTDEGREATRRAEIAFHATIERSIRQQHTQSADDTIPLTLYAKAHSHPDQLTQDERGLLNSRGDVVGKALADPDSLTPDEPDTTYDTGASQPWTIASYFDAKT</sequence>
<protein>
    <submittedName>
        <fullName evidence="2">Uncharacterized protein</fullName>
    </submittedName>
</protein>
<evidence type="ECO:0000313" key="3">
    <source>
        <dbReference type="Proteomes" id="UP000326340"/>
    </source>
</evidence>
<dbReference type="OrthoDB" id="4770730at2759"/>
<feature type="region of interest" description="Disordered" evidence="1">
    <location>
        <begin position="1"/>
        <end position="26"/>
    </location>
</feature>
<evidence type="ECO:0000313" key="2">
    <source>
        <dbReference type="EMBL" id="TQN70216.1"/>
    </source>
</evidence>
<feature type="region of interest" description="Disordered" evidence="1">
    <location>
        <begin position="79"/>
        <end position="108"/>
    </location>
</feature>
<keyword evidence="3" id="KW-1185">Reference proteome</keyword>